<dbReference type="EMBL" id="CM023470">
    <property type="protein sequence ID" value="KAH7979019.1"/>
    <property type="molecule type" value="Genomic_DNA"/>
</dbReference>
<comment type="caution">
    <text evidence="1">The sequence shown here is derived from an EMBL/GenBank/DDBJ whole genome shotgun (WGS) entry which is preliminary data.</text>
</comment>
<evidence type="ECO:0000313" key="1">
    <source>
        <dbReference type="EMBL" id="KAH7979019.1"/>
    </source>
</evidence>
<name>A0ACB8DY49_DERSI</name>
<organism evidence="1 2">
    <name type="scientific">Dermacentor silvarum</name>
    <name type="common">Tick</name>
    <dbReference type="NCBI Taxonomy" id="543639"/>
    <lineage>
        <taxon>Eukaryota</taxon>
        <taxon>Metazoa</taxon>
        <taxon>Ecdysozoa</taxon>
        <taxon>Arthropoda</taxon>
        <taxon>Chelicerata</taxon>
        <taxon>Arachnida</taxon>
        <taxon>Acari</taxon>
        <taxon>Parasitiformes</taxon>
        <taxon>Ixodida</taxon>
        <taxon>Ixodoidea</taxon>
        <taxon>Ixodidae</taxon>
        <taxon>Rhipicephalinae</taxon>
        <taxon>Dermacentor</taxon>
    </lineage>
</organism>
<gene>
    <name evidence="1" type="ORF">HPB49_007782</name>
</gene>
<keyword evidence="2" id="KW-1185">Reference proteome</keyword>
<proteinExistence type="predicted"/>
<sequence length="247" mass="27385">MQRKCTWRRNGLLKTGFTTPDNKVSIWAVREAFLRDCNVRTLKVMPALTETHLDPNSFEKMRVSLAFQLFGTSVLRGRTFYKAEIERICGSISATQEFFVKINKIITAMTSRFTAKALRPGSTAAATLVSFLDYLNISEACGGAFLSNTTPAGLRVTISSTLSLLEYFTKSVGYRYLMTSRLSIDPLENFFGIVRQSSGCNAHPSPERFLVTVNLLSFYNLARSVDGANASPDVVSALISVDQKMCI</sequence>
<accession>A0ACB8DY49</accession>
<evidence type="ECO:0000313" key="2">
    <source>
        <dbReference type="Proteomes" id="UP000821865"/>
    </source>
</evidence>
<dbReference type="Proteomes" id="UP000821865">
    <property type="component" value="Chromosome 1"/>
</dbReference>
<protein>
    <submittedName>
        <fullName evidence="1">Uncharacterized protein</fullName>
    </submittedName>
</protein>
<reference evidence="1" key="1">
    <citation type="submission" date="2020-05" db="EMBL/GenBank/DDBJ databases">
        <title>Large-scale comparative analyses of tick genomes elucidate their genetic diversity and vector capacities.</title>
        <authorList>
            <person name="Jia N."/>
            <person name="Wang J."/>
            <person name="Shi W."/>
            <person name="Du L."/>
            <person name="Sun Y."/>
            <person name="Zhan W."/>
            <person name="Jiang J."/>
            <person name="Wang Q."/>
            <person name="Zhang B."/>
            <person name="Ji P."/>
            <person name="Sakyi L.B."/>
            <person name="Cui X."/>
            <person name="Yuan T."/>
            <person name="Jiang B."/>
            <person name="Yang W."/>
            <person name="Lam T.T.-Y."/>
            <person name="Chang Q."/>
            <person name="Ding S."/>
            <person name="Wang X."/>
            <person name="Zhu J."/>
            <person name="Ruan X."/>
            <person name="Zhao L."/>
            <person name="Wei J."/>
            <person name="Que T."/>
            <person name="Du C."/>
            <person name="Cheng J."/>
            <person name="Dai P."/>
            <person name="Han X."/>
            <person name="Huang E."/>
            <person name="Gao Y."/>
            <person name="Liu J."/>
            <person name="Shao H."/>
            <person name="Ye R."/>
            <person name="Li L."/>
            <person name="Wei W."/>
            <person name="Wang X."/>
            <person name="Wang C."/>
            <person name="Yang T."/>
            <person name="Huo Q."/>
            <person name="Li W."/>
            <person name="Guo W."/>
            <person name="Chen H."/>
            <person name="Zhou L."/>
            <person name="Ni X."/>
            <person name="Tian J."/>
            <person name="Zhou Y."/>
            <person name="Sheng Y."/>
            <person name="Liu T."/>
            <person name="Pan Y."/>
            <person name="Xia L."/>
            <person name="Li J."/>
            <person name="Zhao F."/>
            <person name="Cao W."/>
        </authorList>
    </citation>
    <scope>NUCLEOTIDE SEQUENCE</scope>
    <source>
        <strain evidence="1">Dsil-2018</strain>
    </source>
</reference>